<keyword evidence="3 6" id="KW-0812">Transmembrane</keyword>
<feature type="transmembrane region" description="Helical" evidence="6">
    <location>
        <begin position="91"/>
        <end position="111"/>
    </location>
</feature>
<keyword evidence="5 6" id="KW-0472">Membrane</keyword>
<dbReference type="GeneID" id="71567928"/>
<name>A0A511DUI3_LENKE</name>
<evidence type="ECO:0000313" key="8">
    <source>
        <dbReference type="Proteomes" id="UP000321893"/>
    </source>
</evidence>
<dbReference type="GO" id="GO:0005886">
    <property type="term" value="C:plasma membrane"/>
    <property type="evidence" value="ECO:0007669"/>
    <property type="project" value="TreeGrafter"/>
</dbReference>
<feature type="transmembrane region" description="Helical" evidence="6">
    <location>
        <begin position="171"/>
        <end position="189"/>
    </location>
</feature>
<accession>A0A511DUI3</accession>
<feature type="transmembrane region" description="Helical" evidence="6">
    <location>
        <begin position="144"/>
        <end position="165"/>
    </location>
</feature>
<dbReference type="InterPro" id="IPR006214">
    <property type="entry name" value="Bax_inhibitor_1-related"/>
</dbReference>
<feature type="transmembrane region" description="Helical" evidence="6">
    <location>
        <begin position="210"/>
        <end position="235"/>
    </location>
</feature>
<proteinExistence type="inferred from homology"/>
<protein>
    <submittedName>
        <fullName evidence="7">Membrane protein</fullName>
    </submittedName>
</protein>
<keyword evidence="4 6" id="KW-1133">Transmembrane helix</keyword>
<comment type="caution">
    <text evidence="7">The sequence shown here is derived from an EMBL/GenBank/DDBJ whole genome shotgun (WGS) entry which is preliminary data.</text>
</comment>
<dbReference type="EMBL" id="BJVK01000006">
    <property type="protein sequence ID" value="GEL27937.1"/>
    <property type="molecule type" value="Genomic_DNA"/>
</dbReference>
<evidence type="ECO:0000256" key="3">
    <source>
        <dbReference type="ARBA" id="ARBA00022692"/>
    </source>
</evidence>
<evidence type="ECO:0000256" key="4">
    <source>
        <dbReference type="ARBA" id="ARBA00022989"/>
    </source>
</evidence>
<dbReference type="OrthoDB" id="9793828at2"/>
<dbReference type="PANTHER" id="PTHR23291:SF50">
    <property type="entry name" value="PROTEIN LIFEGUARD 4"/>
    <property type="match status" value="1"/>
</dbReference>
<evidence type="ECO:0000313" key="7">
    <source>
        <dbReference type="EMBL" id="GEL27937.1"/>
    </source>
</evidence>
<dbReference type="PANTHER" id="PTHR23291">
    <property type="entry name" value="BAX INHIBITOR-RELATED"/>
    <property type="match status" value="1"/>
</dbReference>
<comment type="similarity">
    <text evidence="2 6">Belongs to the BI1 family.</text>
</comment>
<feature type="transmembrane region" description="Helical" evidence="6">
    <location>
        <begin position="117"/>
        <end position="137"/>
    </location>
</feature>
<evidence type="ECO:0000256" key="5">
    <source>
        <dbReference type="ARBA" id="ARBA00023136"/>
    </source>
</evidence>
<dbReference type="CDD" id="cd10432">
    <property type="entry name" value="BI-1-like_bacterial"/>
    <property type="match status" value="1"/>
</dbReference>
<evidence type="ECO:0000256" key="2">
    <source>
        <dbReference type="ARBA" id="ARBA00010350"/>
    </source>
</evidence>
<comment type="subcellular location">
    <subcellularLocation>
        <location evidence="1">Membrane</location>
        <topology evidence="1">Multi-pass membrane protein</topology>
    </subcellularLocation>
</comment>
<dbReference type="Proteomes" id="UP000321893">
    <property type="component" value="Unassembled WGS sequence"/>
</dbReference>
<gene>
    <name evidence="7" type="ORF">LKE01_07570</name>
</gene>
<feature type="transmembrane region" description="Helical" evidence="6">
    <location>
        <begin position="64"/>
        <end position="84"/>
    </location>
</feature>
<evidence type="ECO:0000256" key="6">
    <source>
        <dbReference type="RuleBase" id="RU004379"/>
    </source>
</evidence>
<dbReference type="RefSeq" id="WP_056981229.1">
    <property type="nucleotide sequence ID" value="NZ_BJVK01000006.1"/>
</dbReference>
<sequence>MNNYPNEQPEARKVVNNAAGLNTFLTKMYGWMSLAVLVSAATAFLVSGSVAGGMAVYIAAHRGVMWGSVILWFFLPIIISIQALKRPTLAFTVLMLYSILSGFVFATVAWAYTGASIAAAFVSASAIFITMTTVGLVTNKSLDCWGAQATAALIALVIAMVINIFLRSSMISFVLSIIAVIIFTVLTAYDTQKMKQMYNQYAGNGEVSMTGLAVFGALQLYLDFVNLFIQLLSIFGNNER</sequence>
<keyword evidence="8" id="KW-1185">Reference proteome</keyword>
<dbReference type="STRING" id="1423764.FC95_GL000579"/>
<dbReference type="AlphaFoldDB" id="A0A511DUI3"/>
<evidence type="ECO:0000256" key="1">
    <source>
        <dbReference type="ARBA" id="ARBA00004141"/>
    </source>
</evidence>
<feature type="transmembrane region" description="Helical" evidence="6">
    <location>
        <begin position="34"/>
        <end position="58"/>
    </location>
</feature>
<dbReference type="Pfam" id="PF01027">
    <property type="entry name" value="Bax1-I"/>
    <property type="match status" value="1"/>
</dbReference>
<reference evidence="7" key="1">
    <citation type="submission" date="2019-07" db="EMBL/GenBank/DDBJ databases">
        <title>Whole genome shotgun sequence of Lactobacillus kefiri NBRC 15888.</title>
        <authorList>
            <person name="Hosoyama A."/>
            <person name="Uohara A."/>
            <person name="Ohji S."/>
            <person name="Ichikawa N."/>
        </authorList>
    </citation>
    <scope>NUCLEOTIDE SEQUENCE [LARGE SCALE GENOMIC DNA]</scope>
    <source>
        <strain evidence="7">NBRC 15888</strain>
    </source>
</reference>
<organism evidence="7 8">
    <name type="scientific">Lentilactobacillus kefiri</name>
    <name type="common">Lactobacillus kefiri</name>
    <dbReference type="NCBI Taxonomy" id="33962"/>
    <lineage>
        <taxon>Bacteria</taxon>
        <taxon>Bacillati</taxon>
        <taxon>Bacillota</taxon>
        <taxon>Bacilli</taxon>
        <taxon>Lactobacillales</taxon>
        <taxon>Lactobacillaceae</taxon>
        <taxon>Lentilactobacillus</taxon>
    </lineage>
</organism>